<dbReference type="GO" id="GO:0016758">
    <property type="term" value="F:hexosyltransferase activity"/>
    <property type="evidence" value="ECO:0007669"/>
    <property type="project" value="InterPro"/>
</dbReference>
<evidence type="ECO:0000259" key="5">
    <source>
        <dbReference type="Pfam" id="PF04101"/>
    </source>
</evidence>
<keyword evidence="3" id="KW-0812">Transmembrane</keyword>
<name>A0A2M8EMD6_UNCKA</name>
<keyword evidence="2" id="KW-0808">Transferase</keyword>
<dbReference type="Proteomes" id="UP000229756">
    <property type="component" value="Unassembled WGS sequence"/>
</dbReference>
<feature type="domain" description="Glycosyltransferase family 28 N-terminal" evidence="4">
    <location>
        <begin position="8"/>
        <end position="151"/>
    </location>
</feature>
<dbReference type="InterPro" id="IPR007235">
    <property type="entry name" value="Glyco_trans_28_C"/>
</dbReference>
<organism evidence="6 7">
    <name type="scientific">candidate division WWE3 bacterium CG_4_9_14_0_2_um_filter_35_11</name>
    <dbReference type="NCBI Taxonomy" id="1975077"/>
    <lineage>
        <taxon>Bacteria</taxon>
        <taxon>Katanobacteria</taxon>
    </lineage>
</organism>
<evidence type="ECO:0000313" key="7">
    <source>
        <dbReference type="Proteomes" id="UP000229756"/>
    </source>
</evidence>
<protein>
    <recommendedName>
        <fullName evidence="8">Undecaprenyldiphospho-muramoylpentapeptide beta-N-acetylglucosaminyltransferase</fullName>
    </recommendedName>
</protein>
<keyword evidence="3" id="KW-0472">Membrane</keyword>
<sequence length="379" mass="43061">MRHKLLFTGGHHNSALAVINWLIAKDKDIKIEWVGDQYPSKGITYPEYKEVSELKIPYHKITAGKLFRFTNPFYIPRAIVSFFKIPLGFFQAFFILIFVKPDLIISFGGFIAVPIVVVGKLLGIKSVTHEQTVVIGFANRIIGKFVDKIYVSWPIDFYDADDSLKNKMVYTGLPIDLGLFKNAKKINFNNKLKTIYVTGGKKGSFILNEAILSNLEFFASNFNVIWSCGNTKGDFDFERIQSEIQKLDESLKVRISVKEYFFKEEVANVFNSCDFVISRSGAHTVYELAILKKPCILVPIPWSSNDEQRRNAKLLVRVGLGEIVEEDELLRNDFKSIVLEFSDTLEKRAQGLHADSLDVIVTQSGQDNLGNEIIKILQK</sequence>
<dbReference type="GO" id="GO:1901137">
    <property type="term" value="P:carbohydrate derivative biosynthetic process"/>
    <property type="evidence" value="ECO:0007669"/>
    <property type="project" value="UniProtKB-ARBA"/>
</dbReference>
<keyword evidence="1" id="KW-0328">Glycosyltransferase</keyword>
<dbReference type="SUPFAM" id="SSF53756">
    <property type="entry name" value="UDP-Glycosyltransferase/glycogen phosphorylase"/>
    <property type="match status" value="1"/>
</dbReference>
<dbReference type="GO" id="GO:0005975">
    <property type="term" value="P:carbohydrate metabolic process"/>
    <property type="evidence" value="ECO:0007669"/>
    <property type="project" value="InterPro"/>
</dbReference>
<dbReference type="AlphaFoldDB" id="A0A2M8EMD6"/>
<keyword evidence="3" id="KW-1133">Transmembrane helix</keyword>
<dbReference type="Pfam" id="PF04101">
    <property type="entry name" value="Glyco_tran_28_C"/>
    <property type="match status" value="1"/>
</dbReference>
<evidence type="ECO:0000313" key="6">
    <source>
        <dbReference type="EMBL" id="PJC23888.1"/>
    </source>
</evidence>
<gene>
    <name evidence="6" type="ORF">CO058_00955</name>
</gene>
<evidence type="ECO:0000256" key="1">
    <source>
        <dbReference type="ARBA" id="ARBA00022676"/>
    </source>
</evidence>
<dbReference type="InterPro" id="IPR004276">
    <property type="entry name" value="GlycoTrans_28_N"/>
</dbReference>
<feature type="transmembrane region" description="Helical" evidence="3">
    <location>
        <begin position="74"/>
        <end position="97"/>
    </location>
</feature>
<evidence type="ECO:0000259" key="4">
    <source>
        <dbReference type="Pfam" id="PF03033"/>
    </source>
</evidence>
<comment type="caution">
    <text evidence="6">The sequence shown here is derived from an EMBL/GenBank/DDBJ whole genome shotgun (WGS) entry which is preliminary data.</text>
</comment>
<feature type="domain" description="Glycosyl transferase family 28 C-terminal" evidence="5">
    <location>
        <begin position="194"/>
        <end position="340"/>
    </location>
</feature>
<proteinExistence type="predicted"/>
<evidence type="ECO:0000256" key="3">
    <source>
        <dbReference type="SAM" id="Phobius"/>
    </source>
</evidence>
<accession>A0A2M8EMD6</accession>
<dbReference type="PANTHER" id="PTHR21015:SF22">
    <property type="entry name" value="GLYCOSYLTRANSFERASE"/>
    <property type="match status" value="1"/>
</dbReference>
<reference evidence="7" key="1">
    <citation type="submission" date="2017-09" db="EMBL/GenBank/DDBJ databases">
        <title>Depth-based differentiation of microbial function through sediment-hosted aquifers and enrichment of novel symbionts in the deep terrestrial subsurface.</title>
        <authorList>
            <person name="Probst A.J."/>
            <person name="Ladd B."/>
            <person name="Jarett J.K."/>
            <person name="Geller-Mcgrath D.E."/>
            <person name="Sieber C.M.K."/>
            <person name="Emerson J.B."/>
            <person name="Anantharaman K."/>
            <person name="Thomas B.C."/>
            <person name="Malmstrom R."/>
            <person name="Stieglmeier M."/>
            <person name="Klingl A."/>
            <person name="Woyke T."/>
            <person name="Ryan C.M."/>
            <person name="Banfield J.F."/>
        </authorList>
    </citation>
    <scope>NUCLEOTIDE SEQUENCE [LARGE SCALE GENOMIC DNA]</scope>
</reference>
<evidence type="ECO:0000256" key="2">
    <source>
        <dbReference type="ARBA" id="ARBA00022679"/>
    </source>
</evidence>
<evidence type="ECO:0008006" key="8">
    <source>
        <dbReference type="Google" id="ProtNLM"/>
    </source>
</evidence>
<dbReference type="Pfam" id="PF03033">
    <property type="entry name" value="Glyco_transf_28"/>
    <property type="match status" value="1"/>
</dbReference>
<dbReference type="CDD" id="cd03785">
    <property type="entry name" value="GT28_MurG"/>
    <property type="match status" value="1"/>
</dbReference>
<feature type="transmembrane region" description="Helical" evidence="3">
    <location>
        <begin position="103"/>
        <end position="122"/>
    </location>
</feature>
<dbReference type="PANTHER" id="PTHR21015">
    <property type="entry name" value="UDP-N-ACETYLGLUCOSAMINE--N-ACETYLMURAMYL-(PENTAPEPTIDE) PYROPHOSPHORYL-UNDECAPRENOL N-ACETYLGLUCOSAMINE TRANSFERASE 1"/>
    <property type="match status" value="1"/>
</dbReference>
<dbReference type="EMBL" id="PFSJ01000007">
    <property type="protein sequence ID" value="PJC23888.1"/>
    <property type="molecule type" value="Genomic_DNA"/>
</dbReference>
<dbReference type="Gene3D" id="3.40.50.2000">
    <property type="entry name" value="Glycogen Phosphorylase B"/>
    <property type="match status" value="2"/>
</dbReference>